<accession>A0AAV2L0B1</accession>
<evidence type="ECO:0000313" key="2">
    <source>
        <dbReference type="EMBL" id="CAL1594490.1"/>
    </source>
</evidence>
<reference evidence="2 3" key="1">
    <citation type="submission" date="2024-04" db="EMBL/GenBank/DDBJ databases">
        <authorList>
            <person name="Waldvogel A.-M."/>
            <person name="Schoenle A."/>
        </authorList>
    </citation>
    <scope>NUCLEOTIDE SEQUENCE [LARGE SCALE GENOMIC DNA]</scope>
</reference>
<sequence length="116" mass="12535">MQNNMLSGVGMEQGGQGFCGRMDTTAADMMEQQPAERCSPAPSALRGHRQMEGSQTWRTYSMARVCALTCTPRSGLSADLGPLSPWSKARSRLQTPAQHQDQDRSAYCTSAAAPPQ</sequence>
<dbReference type="Proteomes" id="UP001497482">
    <property type="component" value="Chromosome 20"/>
</dbReference>
<keyword evidence="3" id="KW-1185">Reference proteome</keyword>
<dbReference type="EMBL" id="OZ035842">
    <property type="protein sequence ID" value="CAL1594490.1"/>
    <property type="molecule type" value="Genomic_DNA"/>
</dbReference>
<evidence type="ECO:0000313" key="3">
    <source>
        <dbReference type="Proteomes" id="UP001497482"/>
    </source>
</evidence>
<gene>
    <name evidence="2" type="ORF">KC01_LOCUS23448</name>
</gene>
<evidence type="ECO:0000256" key="1">
    <source>
        <dbReference type="SAM" id="MobiDB-lite"/>
    </source>
</evidence>
<name>A0AAV2L0B1_KNICA</name>
<protein>
    <submittedName>
        <fullName evidence="2">Uncharacterized protein</fullName>
    </submittedName>
</protein>
<dbReference type="AlphaFoldDB" id="A0AAV2L0B1"/>
<feature type="region of interest" description="Disordered" evidence="1">
    <location>
        <begin position="29"/>
        <end position="52"/>
    </location>
</feature>
<proteinExistence type="predicted"/>
<feature type="region of interest" description="Disordered" evidence="1">
    <location>
        <begin position="73"/>
        <end position="116"/>
    </location>
</feature>
<organism evidence="2 3">
    <name type="scientific">Knipowitschia caucasica</name>
    <name type="common">Caucasian dwarf goby</name>
    <name type="synonym">Pomatoschistus caucasicus</name>
    <dbReference type="NCBI Taxonomy" id="637954"/>
    <lineage>
        <taxon>Eukaryota</taxon>
        <taxon>Metazoa</taxon>
        <taxon>Chordata</taxon>
        <taxon>Craniata</taxon>
        <taxon>Vertebrata</taxon>
        <taxon>Euteleostomi</taxon>
        <taxon>Actinopterygii</taxon>
        <taxon>Neopterygii</taxon>
        <taxon>Teleostei</taxon>
        <taxon>Neoteleostei</taxon>
        <taxon>Acanthomorphata</taxon>
        <taxon>Gobiaria</taxon>
        <taxon>Gobiiformes</taxon>
        <taxon>Gobioidei</taxon>
        <taxon>Gobiidae</taxon>
        <taxon>Gobiinae</taxon>
        <taxon>Knipowitschia</taxon>
    </lineage>
</organism>